<dbReference type="NCBIfam" id="NF041646">
    <property type="entry name" value="VC0807_fam"/>
    <property type="match status" value="1"/>
</dbReference>
<evidence type="ECO:0000313" key="3">
    <source>
        <dbReference type="EMBL" id="VFT89641.1"/>
    </source>
</evidence>
<feature type="transmembrane region" description="Helical" evidence="1">
    <location>
        <begin position="23"/>
        <end position="43"/>
    </location>
</feature>
<reference evidence="2" key="2">
    <citation type="submission" date="2019-06" db="EMBL/GenBank/DDBJ databases">
        <title>Genomics analysis of Aphanomyces spp. identifies a new class of oomycete effector associated with host adaptation.</title>
        <authorList>
            <person name="Gaulin E."/>
        </authorList>
    </citation>
    <scope>NUCLEOTIDE SEQUENCE</scope>
    <source>
        <strain evidence="2">CBS 578.67</strain>
    </source>
</reference>
<dbReference type="Proteomes" id="UP000332933">
    <property type="component" value="Unassembled WGS sequence"/>
</dbReference>
<accession>A0A485KWJ6</accession>
<feature type="transmembrane region" description="Helical" evidence="1">
    <location>
        <begin position="49"/>
        <end position="68"/>
    </location>
</feature>
<gene>
    <name evidence="3" type="primary">Aste57867_12792</name>
    <name evidence="2" type="ORF">As57867_012744</name>
    <name evidence="3" type="ORF">ASTE57867_12792</name>
</gene>
<keyword evidence="1" id="KW-0472">Membrane</keyword>
<feature type="transmembrane region" description="Helical" evidence="1">
    <location>
        <begin position="105"/>
        <end position="122"/>
    </location>
</feature>
<feature type="transmembrane region" description="Helical" evidence="1">
    <location>
        <begin position="158"/>
        <end position="179"/>
    </location>
</feature>
<name>A0A485KWJ6_9STRA</name>
<dbReference type="OrthoDB" id="78414at2759"/>
<evidence type="ECO:0000256" key="1">
    <source>
        <dbReference type="SAM" id="Phobius"/>
    </source>
</evidence>
<reference evidence="3 4" key="1">
    <citation type="submission" date="2019-03" db="EMBL/GenBank/DDBJ databases">
        <authorList>
            <person name="Gaulin E."/>
            <person name="Dumas B."/>
        </authorList>
    </citation>
    <scope>NUCLEOTIDE SEQUENCE [LARGE SCALE GENOMIC DNA]</scope>
    <source>
        <strain evidence="3">CBS 568.67</strain>
    </source>
</reference>
<dbReference type="AlphaFoldDB" id="A0A485KWJ6"/>
<protein>
    <submittedName>
        <fullName evidence="3">Aste57867_12792 protein</fullName>
    </submittedName>
</protein>
<keyword evidence="1" id="KW-1133">Transmembrane helix</keyword>
<keyword evidence="1" id="KW-0812">Transmembrane</keyword>
<feature type="transmembrane region" description="Helical" evidence="1">
    <location>
        <begin position="75"/>
        <end position="93"/>
    </location>
</feature>
<proteinExistence type="predicted"/>
<dbReference type="EMBL" id="VJMH01005396">
    <property type="protein sequence ID" value="KAF0696451.1"/>
    <property type="molecule type" value="Genomic_DNA"/>
</dbReference>
<keyword evidence="4" id="KW-1185">Reference proteome</keyword>
<organism evidence="3 4">
    <name type="scientific">Aphanomyces stellatus</name>
    <dbReference type="NCBI Taxonomy" id="120398"/>
    <lineage>
        <taxon>Eukaryota</taxon>
        <taxon>Sar</taxon>
        <taxon>Stramenopiles</taxon>
        <taxon>Oomycota</taxon>
        <taxon>Saprolegniomycetes</taxon>
        <taxon>Saprolegniales</taxon>
        <taxon>Verrucalvaceae</taxon>
        <taxon>Aphanomyces</taxon>
    </lineage>
</organism>
<sequence>MVTTPPTSTSTSDNNRATNTRYAILRLVTLNILAPLVIYSLLSSHMSDVSALLLSGIPPALDTFAYIYRERRVDIISGLSVTSIVLGAVVAAITNDARVLLVKDSLFTIGFGVAFFVSITCAKEDLIWTYNRTFRGPDAKDDLDAKYQLPHVRSSSHFLCKVWGTGLLMEAVVRIVLIYSIPVSSMVYVSPCLLVSTFLLLGYWTKAYVTATRQTSTEAIDNNLEQV</sequence>
<evidence type="ECO:0000313" key="2">
    <source>
        <dbReference type="EMBL" id="KAF0696451.1"/>
    </source>
</evidence>
<dbReference type="EMBL" id="CAADRA010005417">
    <property type="protein sequence ID" value="VFT89641.1"/>
    <property type="molecule type" value="Genomic_DNA"/>
</dbReference>
<evidence type="ECO:0000313" key="4">
    <source>
        <dbReference type="Proteomes" id="UP000332933"/>
    </source>
</evidence>
<feature type="transmembrane region" description="Helical" evidence="1">
    <location>
        <begin position="185"/>
        <end position="204"/>
    </location>
</feature>